<dbReference type="EMBL" id="CP104778">
    <property type="protein sequence ID" value="WPC21110.1"/>
    <property type="molecule type" value="Genomic_DNA"/>
</dbReference>
<evidence type="ECO:0000313" key="2">
    <source>
        <dbReference type="EMBL" id="WPC21110.1"/>
    </source>
</evidence>
<proteinExistence type="predicted"/>
<dbReference type="RefSeq" id="WP_057773654.1">
    <property type="nucleotide sequence ID" value="NZ_CP019981.1"/>
</dbReference>
<protein>
    <submittedName>
        <fullName evidence="2">ORF6C domain-containing protein</fullName>
    </submittedName>
</protein>
<keyword evidence="3" id="KW-1185">Reference proteome</keyword>
<organism evidence="2 3">
    <name type="scientific">Pediococcus inopinatus</name>
    <dbReference type="NCBI Taxonomy" id="114090"/>
    <lineage>
        <taxon>Bacteria</taxon>
        <taxon>Bacillati</taxon>
        <taxon>Bacillota</taxon>
        <taxon>Bacilli</taxon>
        <taxon>Lactobacillales</taxon>
        <taxon>Lactobacillaceae</taxon>
        <taxon>Pediococcus</taxon>
    </lineage>
</organism>
<dbReference type="Pfam" id="PF10552">
    <property type="entry name" value="ORF6C"/>
    <property type="match status" value="1"/>
</dbReference>
<evidence type="ECO:0000259" key="1">
    <source>
        <dbReference type="Pfam" id="PF10552"/>
    </source>
</evidence>
<gene>
    <name evidence="2" type="ORF">N6G96_07380</name>
</gene>
<feature type="domain" description="ORF6C" evidence="1">
    <location>
        <begin position="31"/>
        <end position="132"/>
    </location>
</feature>
<dbReference type="Proteomes" id="UP001302696">
    <property type="component" value="Chromosome"/>
</dbReference>
<accession>A0ABZ0Q2D3</accession>
<sequence>MNSDKEVSVSKNTEPVNEKLPKVFKEIGHRLRNTDEKLIDHDSRLKKLEGQESINAIEGGRLDKTIVKRATNIVGGYQSNAYQDGHTYAMISRELRKAVTRRFGVKSAKEVLRKDLDSASELVESWQPSSDISDDIALVNAGPRVEKKKSPKLTTKQRKTLEVFLNALNKHTASSMNRLDQVLSSLDNLSGVEDDKFDAAMDKFDSFVDSIARSERPNKHVKK</sequence>
<dbReference type="InterPro" id="IPR018878">
    <property type="entry name" value="ORF6C_dom"/>
</dbReference>
<name>A0ABZ0Q2D3_9LACO</name>
<reference evidence="3" key="1">
    <citation type="submission" date="2024-06" db="EMBL/GenBank/DDBJ databases">
        <authorList>
            <person name="Chang H.C."/>
            <person name="Mun S.Y."/>
        </authorList>
    </citation>
    <scope>NUCLEOTIDE SEQUENCE [LARGE SCALE GENOMIC DNA]</scope>
    <source>
        <strain evidence="3">KT1</strain>
    </source>
</reference>
<evidence type="ECO:0000313" key="3">
    <source>
        <dbReference type="Proteomes" id="UP001302696"/>
    </source>
</evidence>